<evidence type="ECO:0000256" key="1">
    <source>
        <dbReference type="ARBA" id="ARBA00004496"/>
    </source>
</evidence>
<feature type="domain" description="UspA" evidence="5">
    <location>
        <begin position="145"/>
        <end position="267"/>
    </location>
</feature>
<feature type="domain" description="UspA" evidence="5">
    <location>
        <begin position="7"/>
        <end position="137"/>
    </location>
</feature>
<dbReference type="GO" id="GO:0005737">
    <property type="term" value="C:cytoplasm"/>
    <property type="evidence" value="ECO:0007669"/>
    <property type="project" value="UniProtKB-SubCell"/>
</dbReference>
<dbReference type="PANTHER" id="PTHR47892">
    <property type="entry name" value="UNIVERSAL STRESS PROTEIN E"/>
    <property type="match status" value="1"/>
</dbReference>
<protein>
    <submittedName>
        <fullName evidence="6">Putative Universal stress protein family protein</fullName>
    </submittedName>
</protein>
<proteinExistence type="inferred from homology"/>
<name>A0A7D9D2P4_9GAMM</name>
<dbReference type="InterPro" id="IPR006015">
    <property type="entry name" value="Universal_stress_UspA"/>
</dbReference>
<sequence>MKKEKTRFLAVIDPTRIDQWALQKAISIAKDRDDAKVYALLCAHSEAECDDPEELRTSELRRHTIWLDEIIASVNDAGVDIEPFVEWHEDWREAICNVASAGRIDMVIKRASGRPSSLASSDRQLIRSLKSALLLVKHDPSTDLQKVLVAVDFNASDENHAALNDAIIDLGRRIRGSNNTMEFHAVSAYPDSDKFVHPPDVASKLKIDRSQAHVRQGKAGDIIPGLANKIGADLVIVGNVGRRGFSGIMVGNTSEKILTDIQSDVLVLVREERIERSAA</sequence>
<evidence type="ECO:0000256" key="2">
    <source>
        <dbReference type="ARBA" id="ARBA00008791"/>
    </source>
</evidence>
<accession>A0A7D9D2P4</accession>
<gene>
    <name evidence="6" type="ORF">JTBM06_V1_50021</name>
</gene>
<dbReference type="InterPro" id="IPR006016">
    <property type="entry name" value="UspA"/>
</dbReference>
<evidence type="ECO:0000313" key="6">
    <source>
        <dbReference type="EMBL" id="VUX55582.1"/>
    </source>
</evidence>
<organism evidence="6">
    <name type="scientific">uncultured Woeseiaceae bacterium</name>
    <dbReference type="NCBI Taxonomy" id="1983305"/>
    <lineage>
        <taxon>Bacteria</taxon>
        <taxon>Pseudomonadati</taxon>
        <taxon>Pseudomonadota</taxon>
        <taxon>Gammaproteobacteria</taxon>
        <taxon>Woeseiales</taxon>
        <taxon>Woeseiaceae</taxon>
        <taxon>environmental samples</taxon>
    </lineage>
</organism>
<keyword evidence="3" id="KW-0963">Cytoplasm</keyword>
<evidence type="ECO:0000259" key="5">
    <source>
        <dbReference type="Pfam" id="PF00582"/>
    </source>
</evidence>
<comment type="similarity">
    <text evidence="2">Belongs to the universal stress protein A family.</text>
</comment>
<dbReference type="EMBL" id="LR633967">
    <property type="protein sequence ID" value="VUX55582.1"/>
    <property type="molecule type" value="Genomic_DNA"/>
</dbReference>
<dbReference type="Gene3D" id="3.40.50.12370">
    <property type="match status" value="1"/>
</dbReference>
<evidence type="ECO:0000256" key="4">
    <source>
        <dbReference type="ARBA" id="ARBA00037131"/>
    </source>
</evidence>
<dbReference type="PANTHER" id="PTHR47892:SF1">
    <property type="entry name" value="UNIVERSAL STRESS PROTEIN E"/>
    <property type="match status" value="1"/>
</dbReference>
<dbReference type="PRINTS" id="PR01438">
    <property type="entry name" value="UNVRSLSTRESS"/>
</dbReference>
<reference evidence="6" key="1">
    <citation type="submission" date="2019-07" db="EMBL/GenBank/DDBJ databases">
        <authorList>
            <person name="Weber M."/>
            <person name="Kostadinov I."/>
            <person name="Kostadinov D I."/>
        </authorList>
    </citation>
    <scope>NUCLEOTIDE SEQUENCE</scope>
    <source>
        <strain evidence="6">Gfbio:sag-sample-m06:053724c1-46a9-4a36-b237-ea2bf867836b</strain>
    </source>
</reference>
<comment type="subcellular location">
    <subcellularLocation>
        <location evidence="1">Cytoplasm</location>
    </subcellularLocation>
</comment>
<evidence type="ECO:0000256" key="3">
    <source>
        <dbReference type="ARBA" id="ARBA00022490"/>
    </source>
</evidence>
<dbReference type="SUPFAM" id="SSF52402">
    <property type="entry name" value="Adenine nucleotide alpha hydrolases-like"/>
    <property type="match status" value="2"/>
</dbReference>
<dbReference type="Pfam" id="PF00582">
    <property type="entry name" value="Usp"/>
    <property type="match status" value="2"/>
</dbReference>
<dbReference type="AlphaFoldDB" id="A0A7D9D2P4"/>
<comment type="function">
    <text evidence="4">Required for resistance to DNA-damaging agents.</text>
</comment>